<feature type="compositionally biased region" description="Basic residues" evidence="11">
    <location>
        <begin position="59"/>
        <end position="76"/>
    </location>
</feature>
<feature type="transmembrane region" description="Helical" evidence="10">
    <location>
        <begin position="811"/>
        <end position="830"/>
    </location>
</feature>
<dbReference type="PRINTS" id="PR01231">
    <property type="entry name" value="HCO3TRNSPORT"/>
</dbReference>
<name>A0A8D1G050_PIG</name>
<dbReference type="InterPro" id="IPR016152">
    <property type="entry name" value="PTrfase/Anion_transptr"/>
</dbReference>
<evidence type="ECO:0000256" key="10">
    <source>
        <dbReference type="RuleBase" id="RU362035"/>
    </source>
</evidence>
<feature type="domain" description="Bicarbonate transporter-like transmembrane" evidence="12">
    <location>
        <begin position="481"/>
        <end position="847"/>
    </location>
</feature>
<dbReference type="Ensembl" id="ENSSSCT00040100320.1">
    <property type="protein sequence ID" value="ENSSSCP00040045062.1"/>
    <property type="gene ID" value="ENSSSCG00040072441.1"/>
</dbReference>
<reference evidence="14" key="1">
    <citation type="submission" date="2025-05" db="UniProtKB">
        <authorList>
            <consortium name="Ensembl"/>
        </authorList>
    </citation>
    <scope>IDENTIFICATION</scope>
</reference>
<evidence type="ECO:0000256" key="3">
    <source>
        <dbReference type="ARBA" id="ARBA00022448"/>
    </source>
</evidence>
<comment type="subcellular location">
    <subcellularLocation>
        <location evidence="1">Basolateral cell membrane</location>
        <topology evidence="1">Multi-pass membrane protein</topology>
    </subcellularLocation>
    <subcellularLocation>
        <location evidence="10">Membrane</location>
        <topology evidence="10">Multi-pass membrane protein</topology>
    </subcellularLocation>
</comment>
<feature type="region of interest" description="Disordered" evidence="11">
    <location>
        <begin position="276"/>
        <end position="313"/>
    </location>
</feature>
<evidence type="ECO:0000256" key="2">
    <source>
        <dbReference type="ARBA" id="ARBA00010993"/>
    </source>
</evidence>
<dbReference type="SUPFAM" id="SSF55804">
    <property type="entry name" value="Phoshotransferase/anion transport protein"/>
    <property type="match status" value="1"/>
</dbReference>
<feature type="transmembrane region" description="Helical" evidence="10">
    <location>
        <begin position="510"/>
        <end position="532"/>
    </location>
</feature>
<feature type="region of interest" description="Disordered" evidence="11">
    <location>
        <begin position="1"/>
        <end position="23"/>
    </location>
</feature>
<feature type="transmembrane region" description="Helical" evidence="10">
    <location>
        <begin position="912"/>
        <end position="935"/>
    </location>
</feature>
<feature type="transmembrane region" description="Helical" evidence="10">
    <location>
        <begin position="763"/>
        <end position="781"/>
    </location>
</feature>
<evidence type="ECO:0000256" key="6">
    <source>
        <dbReference type="ARBA" id="ARBA00022847"/>
    </source>
</evidence>
<keyword evidence="6" id="KW-0769">Symport</keyword>
<feature type="transmembrane region" description="Helical" evidence="10">
    <location>
        <begin position="851"/>
        <end position="872"/>
    </location>
</feature>
<evidence type="ECO:0000256" key="4">
    <source>
        <dbReference type="ARBA" id="ARBA00022475"/>
    </source>
</evidence>
<evidence type="ECO:0000256" key="7">
    <source>
        <dbReference type="ARBA" id="ARBA00022989"/>
    </source>
</evidence>
<evidence type="ECO:0000313" key="14">
    <source>
        <dbReference type="Ensembl" id="ENSSSCP00040045062.1"/>
    </source>
</evidence>
<dbReference type="NCBIfam" id="TIGR00834">
    <property type="entry name" value="ae"/>
    <property type="match status" value="1"/>
</dbReference>
<feature type="transmembrane region" description="Helical" evidence="10">
    <location>
        <begin position="725"/>
        <end position="743"/>
    </location>
</feature>
<dbReference type="Gene3D" id="3.40.930.10">
    <property type="entry name" value="Mannitol-specific EII, Chain A"/>
    <property type="match status" value="1"/>
</dbReference>
<dbReference type="Pfam" id="PF00955">
    <property type="entry name" value="HCO3_cotransp"/>
    <property type="match status" value="1"/>
</dbReference>
<feature type="transmembrane region" description="Helical" evidence="10">
    <location>
        <begin position="597"/>
        <end position="620"/>
    </location>
</feature>
<evidence type="ECO:0000256" key="9">
    <source>
        <dbReference type="ARBA" id="ARBA00023136"/>
    </source>
</evidence>
<feature type="domain" description="Band 3 cytoplasmic" evidence="13">
    <location>
        <begin position="115"/>
        <end position="434"/>
    </location>
</feature>
<feature type="region of interest" description="Disordered" evidence="11">
    <location>
        <begin position="457"/>
        <end position="476"/>
    </location>
</feature>
<dbReference type="Ensembl" id="ENSSSCT00030026159.1">
    <property type="protein sequence ID" value="ENSSSCP00030011693.1"/>
    <property type="gene ID" value="ENSSSCG00030018914.1"/>
</dbReference>
<keyword evidence="3 10" id="KW-0813">Transport</keyword>
<dbReference type="GO" id="GO:0008509">
    <property type="term" value="F:monoatomic anion transmembrane transporter activity"/>
    <property type="evidence" value="ECO:0007669"/>
    <property type="project" value="InterPro"/>
</dbReference>
<dbReference type="Ensembl" id="ENSSSCT00060010033.1">
    <property type="protein sequence ID" value="ENSSSCP00060003669.1"/>
    <property type="gene ID" value="ENSSSCG00060007829.1"/>
</dbReference>
<sequence length="1034" mass="116971">MEIKDQGAQMEPLLPTRNDEEAVVDRGGTRSILKTHFEKEDLEGHRTLFIGVHVPLGGRKSHRRHRHRGHKHRKRDRERDSGLEDGRESPSFDTPSQRVQFILGTEDDDEEHIPHDLFTELDEICWREGEDAEWRETARWLKFEEDVEDGGERWSKPYVATLSLHSLFELRSCILNGTVLLDMHANTLEEIADMVLDQQVSSGQLNEDVRHRVHEALMKQHHHQNQKKLTNRIPIVRSFADIGKKQSEPNSMDKNAGQVVSPQSVPACVENKNDVSRENSTVDFSKGLGGQQKGQTSPCGMKQRHEKGPPHQQEREVDLHFMKKIPPGAEASNVLVGELEFLDRTVVAFVRLSPAVLLQGLAEVPIPTRFLFILLGPLGKGQQYHEIGRSIATLMTDEVFHDVAYKAKDRNDLVSGIDEFLDQVTVLPPGEWDPSIRIEPPKNVPSQEKRKIPAVPNGTAAHGEAEPHGGHSGPELQRTGRIFGGLILDIKRKAPYFWSDFRDAFSLQCLASFLFLYCACMSPVITFGGLLGEATEGRISAIESLFGASMTGIAYSLFGGQPLTILGSTGPVLVFEKILFKFCKEYGLSYLSLRASIGLWTATLCIILVATDASSLVCYITRFTEEAFASLICIIFIYEALEKLFELSEAYPINMHNDLELLTQYSCNCVEPHNPSNDTLKEWRESNISVSNIIWENLTVSECKSLHGEYVGRACGHEHPYVPDVLFWSVILFFSTVTLSATLKQFKTSRYFPTKVRSIVSDFAVFLTILCMVLIDYAIGIPSPKLQVPSVFKPTRDDRGWFVTPLGPNPWWTVIAAIIPALLCTILIFMDQQITAVIINRKEHKLKFIPMPVLYGVFLYMGASSLKGIQFFDRIKLFWMPAKHQPDFIYLRHVPLRKVHLFTVIQMSCLGLLWIIKVSRAAIVFPMMVLALVFVRKLMDFLFTKRELSWLDDLMPESKKKKLEDAEKEEEQSMLAMEDEGTVQLPLEGHYRDDPSVINISDEMSKTALWRNLLITADNSKDKESSFPSKSSPS</sequence>
<evidence type="ECO:0000313" key="15">
    <source>
        <dbReference type="Proteomes" id="UP000694722"/>
    </source>
</evidence>
<dbReference type="InterPro" id="IPR003024">
    <property type="entry name" value="Na/HCO3_transpt"/>
</dbReference>
<comment type="similarity">
    <text evidence="2 10">Belongs to the anion exchanger (TC 2.A.31) family.</text>
</comment>
<dbReference type="Proteomes" id="UP000694723">
    <property type="component" value="Unplaced"/>
</dbReference>
<keyword evidence="5 10" id="KW-0812">Transmembrane</keyword>
<dbReference type="GO" id="GO:0005452">
    <property type="term" value="F:solute:inorganic anion antiporter activity"/>
    <property type="evidence" value="ECO:0007669"/>
    <property type="project" value="InterPro"/>
</dbReference>
<dbReference type="Ensembl" id="ENSSSCT00065106801.1">
    <property type="protein sequence ID" value="ENSSSCP00065047533.1"/>
    <property type="gene ID" value="ENSSSCG00065077204.1"/>
</dbReference>
<accession>A0A8D1G050</accession>
<dbReference type="PRINTS" id="PR01232">
    <property type="entry name" value="NAHCO3TRSPRT"/>
</dbReference>
<keyword evidence="7 10" id="KW-1133">Transmembrane helix</keyword>
<dbReference type="Proteomes" id="UP000694725">
    <property type="component" value="Unplaced"/>
</dbReference>
<evidence type="ECO:0000259" key="12">
    <source>
        <dbReference type="Pfam" id="PF00955"/>
    </source>
</evidence>
<keyword evidence="4" id="KW-1003">Cell membrane</keyword>
<dbReference type="PANTHER" id="PTHR11453">
    <property type="entry name" value="ANION EXCHANGE PROTEIN"/>
    <property type="match status" value="1"/>
</dbReference>
<dbReference type="Gene3D" id="1.10.287.570">
    <property type="entry name" value="Helical hairpin bin"/>
    <property type="match status" value="1"/>
</dbReference>
<dbReference type="Proteomes" id="UP000694722">
    <property type="component" value="Unplaced"/>
</dbReference>
<feature type="compositionally biased region" description="Basic and acidic residues" evidence="11">
    <location>
        <begin position="77"/>
        <end position="90"/>
    </location>
</feature>
<protein>
    <recommendedName>
        <fullName evidence="10">Anion exchange protein</fullName>
    </recommendedName>
</protein>
<dbReference type="InterPro" id="IPR003020">
    <property type="entry name" value="HCO3_transpt_euk"/>
</dbReference>
<evidence type="ECO:0000256" key="5">
    <source>
        <dbReference type="ARBA" id="ARBA00022692"/>
    </source>
</evidence>
<keyword evidence="9 10" id="KW-0472">Membrane</keyword>
<proteinExistence type="inferred from homology"/>
<feature type="transmembrane region" description="Helical" evidence="10">
    <location>
        <begin position="627"/>
        <end position="645"/>
    </location>
</feature>
<dbReference type="PANTHER" id="PTHR11453:SF32">
    <property type="entry name" value="SODIUM-DRIVEN CHLORIDE BICARBONATE EXCHANGER"/>
    <property type="match status" value="1"/>
</dbReference>
<evidence type="ECO:0000256" key="8">
    <source>
        <dbReference type="ARBA" id="ARBA00023065"/>
    </source>
</evidence>
<dbReference type="Proteomes" id="UP000694570">
    <property type="component" value="Unplaced"/>
</dbReference>
<evidence type="ECO:0000256" key="1">
    <source>
        <dbReference type="ARBA" id="ARBA00004554"/>
    </source>
</evidence>
<dbReference type="GO" id="GO:0015293">
    <property type="term" value="F:symporter activity"/>
    <property type="evidence" value="ECO:0007669"/>
    <property type="project" value="UniProtKB-KW"/>
</dbReference>
<keyword evidence="8 10" id="KW-0406">Ion transport</keyword>
<organism evidence="14 15">
    <name type="scientific">Sus scrofa</name>
    <name type="common">Pig</name>
    <dbReference type="NCBI Taxonomy" id="9823"/>
    <lineage>
        <taxon>Eukaryota</taxon>
        <taxon>Metazoa</taxon>
        <taxon>Chordata</taxon>
        <taxon>Craniata</taxon>
        <taxon>Vertebrata</taxon>
        <taxon>Euteleostomi</taxon>
        <taxon>Mammalia</taxon>
        <taxon>Eutheria</taxon>
        <taxon>Laurasiatheria</taxon>
        <taxon>Artiodactyla</taxon>
        <taxon>Suina</taxon>
        <taxon>Suidae</taxon>
        <taxon>Sus</taxon>
    </lineage>
</organism>
<evidence type="ECO:0000259" key="13">
    <source>
        <dbReference type="Pfam" id="PF07565"/>
    </source>
</evidence>
<dbReference type="GO" id="GO:0016323">
    <property type="term" value="C:basolateral plasma membrane"/>
    <property type="evidence" value="ECO:0007669"/>
    <property type="project" value="UniProtKB-SubCell"/>
</dbReference>
<dbReference type="InterPro" id="IPR013769">
    <property type="entry name" value="Band3_cytoplasmic_dom"/>
</dbReference>
<feature type="region of interest" description="Disordered" evidence="11">
    <location>
        <begin position="58"/>
        <end position="96"/>
    </location>
</feature>
<dbReference type="Pfam" id="PF07565">
    <property type="entry name" value="Band_3_cyto"/>
    <property type="match status" value="1"/>
</dbReference>
<dbReference type="AlphaFoldDB" id="A0A8D1G050"/>
<dbReference type="InterPro" id="IPR011531">
    <property type="entry name" value="HCO3_transpt-like_TM_dom"/>
</dbReference>
<comment type="caution">
    <text evidence="10">Lacks conserved residue(s) required for the propagation of feature annotation.</text>
</comment>
<evidence type="ECO:0000256" key="11">
    <source>
        <dbReference type="SAM" id="MobiDB-lite"/>
    </source>
</evidence>
<dbReference type="FunFam" id="1.10.287.570:FF:000001">
    <property type="entry name" value="Anion exchange protein"/>
    <property type="match status" value="1"/>
</dbReference>